<dbReference type="EMBL" id="CAMXCT030001335">
    <property type="protein sequence ID" value="CAL4776395.1"/>
    <property type="molecule type" value="Genomic_DNA"/>
</dbReference>
<evidence type="ECO:0000256" key="1">
    <source>
        <dbReference type="SAM" id="MobiDB-lite"/>
    </source>
</evidence>
<dbReference type="Proteomes" id="UP001152797">
    <property type="component" value="Unassembled WGS sequence"/>
</dbReference>
<feature type="domain" description="KHDC4/BBP-like KH-domain type I" evidence="2">
    <location>
        <begin position="436"/>
        <end position="508"/>
    </location>
</feature>
<feature type="region of interest" description="Disordered" evidence="1">
    <location>
        <begin position="380"/>
        <end position="421"/>
    </location>
</feature>
<comment type="caution">
    <text evidence="3">The sequence shown here is derived from an EMBL/GenBank/DDBJ whole genome shotgun (WGS) entry which is preliminary data.</text>
</comment>
<organism evidence="3">
    <name type="scientific">Cladocopium goreaui</name>
    <dbReference type="NCBI Taxonomy" id="2562237"/>
    <lineage>
        <taxon>Eukaryota</taxon>
        <taxon>Sar</taxon>
        <taxon>Alveolata</taxon>
        <taxon>Dinophyceae</taxon>
        <taxon>Suessiales</taxon>
        <taxon>Symbiodiniaceae</taxon>
        <taxon>Cladocopium</taxon>
    </lineage>
</organism>
<dbReference type="Gene3D" id="3.40.50.300">
    <property type="entry name" value="P-loop containing nucleotide triphosphate hydrolases"/>
    <property type="match status" value="1"/>
</dbReference>
<feature type="compositionally biased region" description="Basic and acidic residues" evidence="1">
    <location>
        <begin position="392"/>
        <end position="402"/>
    </location>
</feature>
<evidence type="ECO:0000259" key="2">
    <source>
        <dbReference type="Pfam" id="PF22675"/>
    </source>
</evidence>
<keyword evidence="5" id="KW-1185">Reference proteome</keyword>
<dbReference type="OrthoDB" id="332422at2759"/>
<dbReference type="EMBL" id="CAMXCT020001335">
    <property type="protein sequence ID" value="CAL1142458.1"/>
    <property type="molecule type" value="Genomic_DNA"/>
</dbReference>
<feature type="compositionally biased region" description="Basic residues" evidence="1">
    <location>
        <begin position="404"/>
        <end position="413"/>
    </location>
</feature>
<dbReference type="Pfam" id="PF22675">
    <property type="entry name" value="KH-I_KHDC4-BBP"/>
    <property type="match status" value="1"/>
</dbReference>
<proteinExistence type="predicted"/>
<dbReference type="InterPro" id="IPR027417">
    <property type="entry name" value="P-loop_NTPase"/>
</dbReference>
<evidence type="ECO:0000313" key="4">
    <source>
        <dbReference type="EMBL" id="CAL1142458.1"/>
    </source>
</evidence>
<reference evidence="4" key="2">
    <citation type="submission" date="2024-04" db="EMBL/GenBank/DDBJ databases">
        <authorList>
            <person name="Chen Y."/>
            <person name="Shah S."/>
            <person name="Dougan E. K."/>
            <person name="Thang M."/>
            <person name="Chan C."/>
        </authorList>
    </citation>
    <scope>NUCLEOTIDE SEQUENCE [LARGE SCALE GENOMIC DNA]</scope>
</reference>
<reference evidence="3" key="1">
    <citation type="submission" date="2022-10" db="EMBL/GenBank/DDBJ databases">
        <authorList>
            <person name="Chen Y."/>
            <person name="Dougan E. K."/>
            <person name="Chan C."/>
            <person name="Rhodes N."/>
            <person name="Thang M."/>
        </authorList>
    </citation>
    <scope>NUCLEOTIDE SEQUENCE</scope>
</reference>
<protein>
    <recommendedName>
        <fullName evidence="2">KHDC4/BBP-like KH-domain type I domain-containing protein</fullName>
    </recommendedName>
</protein>
<dbReference type="SUPFAM" id="SSF52540">
    <property type="entry name" value="P-loop containing nucleoside triphosphate hydrolases"/>
    <property type="match status" value="1"/>
</dbReference>
<accession>A0A9P1CDH0</accession>
<dbReference type="EMBL" id="CAMXCT010001335">
    <property type="protein sequence ID" value="CAI3989083.1"/>
    <property type="molecule type" value="Genomic_DNA"/>
</dbReference>
<sequence length="556" mass="61697">MLAYPLQKFGYVDVEPDWPLLPRDPTAIPVVVVWLGAMGLGHINHGKTTLLDALCGTNVAPHEPGGITQDVRAMTGRVLGDEVELNLPGGAGDGAEDKPTAVFARPLDWAGKVSEIPWWPTWAISAMLFPQKEHHDSQRGKSLATQYFEGDTPEVLNQQQAWLPGLQEYLPPWWLSCLTGPEAHAPMVQQIWAARSELDDHHLGVGWPRANPDLRGDEMTRKGISSFMDPQKIQTCLSLASLERPPLEGPPPGFPLKVKERTQAWSCPCPFTSPWGLAEDCGTKKGEDQCRAQSFNARSCPFPVATEPTQAKAKAAGMSVVVRNAQPLPTGRVVREASDGDQFFPEVVTGETAVETSLKLSSEKTEEMIKTATKVLSDDLLKGKAQASPRTESTDTPREPPKQWKNKRAKKRGHDSGPKNSVVEYVFQPDHYLLEEFELVPKGIDRGGKKTKGIAEQCNGKVRFRGMGSRYFEHKDREAPIPLRLCISCPPENFKEGQEEAKKLLAELQKDFVTKCREHKKWPRPGCKTFYSEYIRAPGTAVWIRTDGPALAFEEQ</sequence>
<evidence type="ECO:0000313" key="3">
    <source>
        <dbReference type="EMBL" id="CAI3989083.1"/>
    </source>
</evidence>
<evidence type="ECO:0000313" key="5">
    <source>
        <dbReference type="Proteomes" id="UP001152797"/>
    </source>
</evidence>
<gene>
    <name evidence="3" type="ORF">C1SCF055_LOCUS16179</name>
</gene>
<dbReference type="InterPro" id="IPR055256">
    <property type="entry name" value="KH_1_KHDC4/BBP-like"/>
</dbReference>
<name>A0A9P1CDH0_9DINO</name>
<dbReference type="AlphaFoldDB" id="A0A9P1CDH0"/>